<evidence type="ECO:0000313" key="3">
    <source>
        <dbReference type="EMBL" id="AOO64918.1"/>
    </source>
</evidence>
<dbReference type="KEGG" id="shal:SHALO_1138"/>
<gene>
    <name evidence="3" type="ORF">SHALO_1138</name>
</gene>
<dbReference type="Pfam" id="PF02636">
    <property type="entry name" value="Methyltransf_28"/>
    <property type="match status" value="1"/>
</dbReference>
<keyword evidence="1" id="KW-0489">Methyltransferase</keyword>
<dbReference type="PANTHER" id="PTHR12049">
    <property type="entry name" value="PROTEIN ARGININE METHYLTRANSFERASE NDUFAF7, MITOCHONDRIAL"/>
    <property type="match status" value="1"/>
</dbReference>
<sequence length="344" mass="39278">MNFSAYMQAWLYGEQGYYSNVRTIGKEGDFYTAVSTSMFFGGTIAKRLISTIESGFLSPACSVVEIGAHKGYLLADMIQFIYTLKPELLQTLTFVIVEPFAANQTMQKAYFEEAFGDAIKLLHVKSLEAFTCKEAFFVANEIFDAFSCELIKDDQMLFVENGKAFFETMDDFTCKKAKAYGITKGELCLGYEPFAEAMARCSERFEFITFDYGDKEARNDFSLRVYASHQVYPFFALSDLVEEKLREKSDFNAFFAHSDITYDVNFSHLFLAFEKSGIRVHEHATQVKALVDFGLVELLKLFAKNVSKKQYEREMNKIKTLIDPSFMGERFKMACFRKGEVGCS</sequence>
<dbReference type="Proteomes" id="UP000094609">
    <property type="component" value="Chromosome"/>
</dbReference>
<name>A0A1D7TIS2_9BACT</name>
<dbReference type="InterPro" id="IPR029063">
    <property type="entry name" value="SAM-dependent_MTases_sf"/>
</dbReference>
<accession>A0A1D7TIS2</accession>
<dbReference type="EMBL" id="CP017111">
    <property type="protein sequence ID" value="AOO64918.1"/>
    <property type="molecule type" value="Genomic_DNA"/>
</dbReference>
<dbReference type="PATRIC" id="fig|1193502.14.peg.1154"/>
<dbReference type="InterPro" id="IPR038375">
    <property type="entry name" value="NDUFAF7_sf"/>
</dbReference>
<proteinExistence type="predicted"/>
<dbReference type="GO" id="GO:0032259">
    <property type="term" value="P:methylation"/>
    <property type="evidence" value="ECO:0007669"/>
    <property type="project" value="UniProtKB-KW"/>
</dbReference>
<dbReference type="SUPFAM" id="SSF53335">
    <property type="entry name" value="S-adenosyl-L-methionine-dependent methyltransferases"/>
    <property type="match status" value="1"/>
</dbReference>
<dbReference type="RefSeq" id="WP_069477749.1">
    <property type="nucleotide sequence ID" value="NZ_CP017111.1"/>
</dbReference>
<dbReference type="Gene3D" id="3.40.50.12710">
    <property type="match status" value="1"/>
</dbReference>
<protein>
    <submittedName>
        <fullName evidence="3">Putative SAM protein</fullName>
    </submittedName>
</protein>
<reference evidence="4" key="1">
    <citation type="submission" date="2016-08" db="EMBL/GenBank/DDBJ databases">
        <title>Complete genome sequence of the organohalide-respiring Epsilonproteobacterium Sulfurospirillum halorespirans.</title>
        <authorList>
            <person name="Goris T."/>
            <person name="Zimmermann J."/>
            <person name="Schenz B."/>
            <person name="Lemos M."/>
            <person name="Hackermueller J."/>
            <person name="Diekert G."/>
        </authorList>
    </citation>
    <scope>NUCLEOTIDE SEQUENCE [LARGE SCALE GENOMIC DNA]</scope>
    <source>
        <strain>DSM 13726</strain>
        <strain evidence="4">PCE-M2</strain>
    </source>
</reference>
<evidence type="ECO:0000256" key="2">
    <source>
        <dbReference type="ARBA" id="ARBA00022679"/>
    </source>
</evidence>
<dbReference type="STRING" id="1193502.SHALO_1138"/>
<keyword evidence="4" id="KW-1185">Reference proteome</keyword>
<dbReference type="InterPro" id="IPR003788">
    <property type="entry name" value="NDUFAF7"/>
</dbReference>
<evidence type="ECO:0000313" key="4">
    <source>
        <dbReference type="Proteomes" id="UP000094609"/>
    </source>
</evidence>
<dbReference type="AlphaFoldDB" id="A0A1D7TIS2"/>
<evidence type="ECO:0000256" key="1">
    <source>
        <dbReference type="ARBA" id="ARBA00022603"/>
    </source>
</evidence>
<dbReference type="PANTHER" id="PTHR12049:SF7">
    <property type="entry name" value="PROTEIN ARGININE METHYLTRANSFERASE NDUFAF7, MITOCHONDRIAL"/>
    <property type="match status" value="1"/>
</dbReference>
<dbReference type="GO" id="GO:0035243">
    <property type="term" value="F:protein-arginine omega-N symmetric methyltransferase activity"/>
    <property type="evidence" value="ECO:0007669"/>
    <property type="project" value="TreeGrafter"/>
</dbReference>
<organism evidence="3 4">
    <name type="scientific">Sulfurospirillum halorespirans DSM 13726</name>
    <dbReference type="NCBI Taxonomy" id="1193502"/>
    <lineage>
        <taxon>Bacteria</taxon>
        <taxon>Pseudomonadati</taxon>
        <taxon>Campylobacterota</taxon>
        <taxon>Epsilonproteobacteria</taxon>
        <taxon>Campylobacterales</taxon>
        <taxon>Sulfurospirillaceae</taxon>
        <taxon>Sulfurospirillum</taxon>
    </lineage>
</organism>
<keyword evidence="2" id="KW-0808">Transferase</keyword>